<sequence length="414" mass="47555">MFLNWGYAAIKAQIIAQNLQHAGLAGQQHNLPIIYLPGILGSKLYDLKNQSIIWGNHKGIFRKNDYEYPLDKQSQILAANSAKQLHSFTIIPGIADIFITMDLKMSLERVLNYREGVDLFFLAHDWRADHRLLASMLDNEIKRIRQIYGEQQKIILIAQSASNCAIRYFLQSTTPQTRDSIAKWYAFGPPWSGTFQALSMFQTGYYAGSRLFNGFTPDDIAGYPSAYQLLPYSPQVIDGKGNEIKEFNIYDPECWKSFHMGPYRQGMKTISPQCQRNRNQLVENLSSAKSFAESTARRTPADRAVPQVWYLSDNHQAVKKAIYDKGHWYLRSKDILRHYPHLASQALSPGDDHLPVDELLQEWEGPVIRDKNQHPWGNEFAFISQAKTHRKLVNYTPNIRSLIFDIAMLGRKKE</sequence>
<protein>
    <recommendedName>
        <fullName evidence="3">Lecithin:cholesterol acyltransferase</fullName>
    </recommendedName>
</protein>
<reference evidence="1 2" key="1">
    <citation type="journal article" date="2012" name="BMC Genomics">
        <title>Comparative genomics of bacteria in the genus Providencia isolated from wild Drosophila melanogaster.</title>
        <authorList>
            <person name="Galac M.R."/>
            <person name="Lazzaro B.P."/>
        </authorList>
    </citation>
    <scope>NUCLEOTIDE SEQUENCE [LARGE SCALE GENOMIC DNA]</scope>
    <source>
        <strain evidence="1 2">DSM 19968</strain>
    </source>
</reference>
<dbReference type="RefSeq" id="WP_008913001.1">
    <property type="nucleotide sequence ID" value="NZ_KB233224.1"/>
</dbReference>
<dbReference type="GO" id="GO:0008374">
    <property type="term" value="F:O-acyltransferase activity"/>
    <property type="evidence" value="ECO:0007669"/>
    <property type="project" value="InterPro"/>
</dbReference>
<dbReference type="InterPro" id="IPR029058">
    <property type="entry name" value="AB_hydrolase_fold"/>
</dbReference>
<comment type="caution">
    <text evidence="1">The sequence shown here is derived from an EMBL/GenBank/DDBJ whole genome shotgun (WGS) entry which is preliminary data.</text>
</comment>
<dbReference type="eggNOG" id="ENOG502ZBA3">
    <property type="taxonomic scope" value="Bacteria"/>
</dbReference>
<dbReference type="HOGENOM" id="CLU_663681_0_0_6"/>
<dbReference type="Gene3D" id="3.40.50.1820">
    <property type="entry name" value="alpha/beta hydrolase"/>
    <property type="match status" value="1"/>
</dbReference>
<dbReference type="PATRIC" id="fig|1141662.3.peg.3060"/>
<dbReference type="EMBL" id="AKKL01000040">
    <property type="protein sequence ID" value="EKT57200.1"/>
    <property type="molecule type" value="Genomic_DNA"/>
</dbReference>
<evidence type="ECO:0000313" key="2">
    <source>
        <dbReference type="Proteomes" id="UP000009336"/>
    </source>
</evidence>
<dbReference type="InterPro" id="IPR003386">
    <property type="entry name" value="LACT/PDAT_acylTrfase"/>
</dbReference>
<proteinExistence type="predicted"/>
<dbReference type="AlphaFoldDB" id="K8WM05"/>
<accession>K8WM05</accession>
<name>K8WM05_9GAMM</name>
<dbReference type="Pfam" id="PF02450">
    <property type="entry name" value="LCAT"/>
    <property type="match status" value="1"/>
</dbReference>
<organism evidence="1 2">
    <name type="scientific">Providencia burhodogranariea DSM 19968</name>
    <dbReference type="NCBI Taxonomy" id="1141662"/>
    <lineage>
        <taxon>Bacteria</taxon>
        <taxon>Pseudomonadati</taxon>
        <taxon>Pseudomonadota</taxon>
        <taxon>Gammaproteobacteria</taxon>
        <taxon>Enterobacterales</taxon>
        <taxon>Morganellaceae</taxon>
        <taxon>Providencia</taxon>
    </lineage>
</organism>
<dbReference type="OrthoDB" id="9814331at2"/>
<gene>
    <name evidence="1" type="ORF">OOA_15080</name>
</gene>
<evidence type="ECO:0000313" key="1">
    <source>
        <dbReference type="EMBL" id="EKT57200.1"/>
    </source>
</evidence>
<dbReference type="Proteomes" id="UP000009336">
    <property type="component" value="Unassembled WGS sequence"/>
</dbReference>
<evidence type="ECO:0008006" key="3">
    <source>
        <dbReference type="Google" id="ProtNLM"/>
    </source>
</evidence>
<dbReference type="PANTHER" id="PTHR11440">
    <property type="entry name" value="LECITHIN-CHOLESTEROL ACYLTRANSFERASE-RELATED"/>
    <property type="match status" value="1"/>
</dbReference>
<dbReference type="STRING" id="1141662.OOA_15080"/>
<keyword evidence="2" id="KW-1185">Reference proteome</keyword>
<dbReference type="GO" id="GO:0006629">
    <property type="term" value="P:lipid metabolic process"/>
    <property type="evidence" value="ECO:0007669"/>
    <property type="project" value="InterPro"/>
</dbReference>